<reference evidence="1 2" key="1">
    <citation type="journal article" date="2017" name="Infect. Genet. Evol.">
        <title>Comparative genome analysis of fish pathogen Flavobacterium columnare reveals extensive sequence diversity within the species.</title>
        <authorList>
            <person name="Kayansamruaj P."/>
            <person name="Dong H.T."/>
            <person name="Hirono I."/>
            <person name="Kondo H."/>
            <person name="Senapin S."/>
            <person name="Rodkhum C."/>
        </authorList>
    </citation>
    <scope>NUCLEOTIDE SEQUENCE [LARGE SCALE GENOMIC DNA]</scope>
    <source>
        <strain evidence="1 2">1214</strain>
    </source>
</reference>
<gene>
    <name evidence="1" type="ORF">BWK62_03180</name>
</gene>
<name>A0A246GDF0_9FLAO</name>
<sequence>MSPIPELNLSLGMTDNPGSPFYGGKGEMARVSKTDSGLRTHKISLTISDLEVGKISLIIDNHNVEIPTYKMIVSDDKTNETTAYQVTRDIFSFVKKNTKKGFLSFFGFKNFDKTSFLYENIPYEPTDEIETLSISKYRNISHDSLIYQFNNSEKVYLFSGNINQIKIPENSQYFIIVDNNDGKSFIGDILYREKFLKLTPKVELKIIRRNKIPKEMEVNENGSIQKLIYL</sequence>
<dbReference type="Proteomes" id="UP000198034">
    <property type="component" value="Unassembled WGS sequence"/>
</dbReference>
<evidence type="ECO:0000313" key="1">
    <source>
        <dbReference type="EMBL" id="OWP79312.1"/>
    </source>
</evidence>
<accession>A0A246GDF0</accession>
<proteinExistence type="predicted"/>
<protein>
    <submittedName>
        <fullName evidence="1">Uncharacterized protein</fullName>
    </submittedName>
</protein>
<organism evidence="1 2">
    <name type="scientific">Flavobacterium columnare</name>
    <dbReference type="NCBI Taxonomy" id="996"/>
    <lineage>
        <taxon>Bacteria</taxon>
        <taxon>Pseudomonadati</taxon>
        <taxon>Bacteroidota</taxon>
        <taxon>Flavobacteriia</taxon>
        <taxon>Flavobacteriales</taxon>
        <taxon>Flavobacteriaceae</taxon>
        <taxon>Flavobacterium</taxon>
    </lineage>
</organism>
<comment type="caution">
    <text evidence="1">The sequence shown here is derived from an EMBL/GenBank/DDBJ whole genome shotgun (WGS) entry which is preliminary data.</text>
</comment>
<dbReference type="EMBL" id="MTCY01000005">
    <property type="protein sequence ID" value="OWP79312.1"/>
    <property type="molecule type" value="Genomic_DNA"/>
</dbReference>
<dbReference type="AlphaFoldDB" id="A0A246GDF0"/>
<evidence type="ECO:0000313" key="2">
    <source>
        <dbReference type="Proteomes" id="UP000198034"/>
    </source>
</evidence>
<dbReference type="OrthoDB" id="1248859at2"/>